<comment type="caution">
    <text evidence="4">The sequence shown here is derived from an EMBL/GenBank/DDBJ whole genome shotgun (WGS) entry which is preliminary data.</text>
</comment>
<dbReference type="Pfam" id="PF20241">
    <property type="entry name" value="DUF6598"/>
    <property type="match status" value="2"/>
</dbReference>
<gene>
    <name evidence="4" type="ORF">NCGR_LOCUS44050</name>
</gene>
<keyword evidence="2" id="KW-1133">Transmembrane helix</keyword>
<keyword evidence="2" id="KW-0472">Membrane</keyword>
<evidence type="ECO:0000313" key="5">
    <source>
        <dbReference type="Proteomes" id="UP000604825"/>
    </source>
</evidence>
<sequence>MNEKVDDPDVLEMKQLSRESEEMGKVDSDAEIADQQRRLKETEGDPKGEEGREAARKGTFKGEGEVRSEMAATKIKPVKEEVKRGYEKYLEWKRRQDEKERDRDPEEITDPLAFEAKMFRKRWDKIYLEVYGGFDKNTNIPCKRFTHNLAAQGGIVCSTLQVFSVKVEEIIEGLKWPLEVFGMVALRDSIDLSRNIIFKRERHNCQILTDQFRSVPISTSLSLILPMCLFPTYAPCVLVLVVSIQSYGNRKYVTVVRLARQVVSIEAHGKLIVFVAARNGSDVYRDVKDFKPLQMSTSSKELRIGSCMLEVTVYWSRF</sequence>
<dbReference type="InterPro" id="IPR046533">
    <property type="entry name" value="DUF6598"/>
</dbReference>
<feature type="transmembrane region" description="Helical" evidence="2">
    <location>
        <begin position="223"/>
        <end position="242"/>
    </location>
</feature>
<name>A0A811QUP0_9POAL</name>
<feature type="domain" description="DUF6598" evidence="3">
    <location>
        <begin position="159"/>
        <end position="214"/>
    </location>
</feature>
<dbReference type="OrthoDB" id="694001at2759"/>
<dbReference type="Proteomes" id="UP000604825">
    <property type="component" value="Unassembled WGS sequence"/>
</dbReference>
<organism evidence="4 5">
    <name type="scientific">Miscanthus lutarioriparius</name>
    <dbReference type="NCBI Taxonomy" id="422564"/>
    <lineage>
        <taxon>Eukaryota</taxon>
        <taxon>Viridiplantae</taxon>
        <taxon>Streptophyta</taxon>
        <taxon>Embryophyta</taxon>
        <taxon>Tracheophyta</taxon>
        <taxon>Spermatophyta</taxon>
        <taxon>Magnoliopsida</taxon>
        <taxon>Liliopsida</taxon>
        <taxon>Poales</taxon>
        <taxon>Poaceae</taxon>
        <taxon>PACMAD clade</taxon>
        <taxon>Panicoideae</taxon>
        <taxon>Andropogonodae</taxon>
        <taxon>Andropogoneae</taxon>
        <taxon>Saccharinae</taxon>
        <taxon>Miscanthus</taxon>
    </lineage>
</organism>
<feature type="compositionally biased region" description="Basic and acidic residues" evidence="1">
    <location>
        <begin position="1"/>
        <end position="68"/>
    </location>
</feature>
<evidence type="ECO:0000256" key="2">
    <source>
        <dbReference type="SAM" id="Phobius"/>
    </source>
</evidence>
<feature type="domain" description="DUF6598" evidence="3">
    <location>
        <begin position="254"/>
        <end position="313"/>
    </location>
</feature>
<keyword evidence="5" id="KW-1185">Reference proteome</keyword>
<feature type="region of interest" description="Disordered" evidence="1">
    <location>
        <begin position="1"/>
        <end position="72"/>
    </location>
</feature>
<dbReference type="EMBL" id="CAJGYO010000011">
    <property type="protein sequence ID" value="CAD6260620.1"/>
    <property type="molecule type" value="Genomic_DNA"/>
</dbReference>
<dbReference type="PANTHER" id="PTHR33065">
    <property type="entry name" value="OS07G0486400 PROTEIN"/>
    <property type="match status" value="1"/>
</dbReference>
<proteinExistence type="predicted"/>
<evidence type="ECO:0000313" key="4">
    <source>
        <dbReference type="EMBL" id="CAD6260620.1"/>
    </source>
</evidence>
<evidence type="ECO:0000256" key="1">
    <source>
        <dbReference type="SAM" id="MobiDB-lite"/>
    </source>
</evidence>
<protein>
    <recommendedName>
        <fullName evidence="3">DUF6598 domain-containing protein</fullName>
    </recommendedName>
</protein>
<dbReference type="AlphaFoldDB" id="A0A811QUP0"/>
<accession>A0A811QUP0</accession>
<keyword evidence="2" id="KW-0812">Transmembrane</keyword>
<dbReference type="PANTHER" id="PTHR33065:SF201">
    <property type="entry name" value="DUF6598 DOMAIN-CONTAINING PROTEIN"/>
    <property type="match status" value="1"/>
</dbReference>
<reference evidence="4" key="1">
    <citation type="submission" date="2020-10" db="EMBL/GenBank/DDBJ databases">
        <authorList>
            <person name="Han B."/>
            <person name="Lu T."/>
            <person name="Zhao Q."/>
            <person name="Huang X."/>
            <person name="Zhao Y."/>
        </authorList>
    </citation>
    <scope>NUCLEOTIDE SEQUENCE</scope>
</reference>
<evidence type="ECO:0000259" key="3">
    <source>
        <dbReference type="Pfam" id="PF20241"/>
    </source>
</evidence>